<evidence type="ECO:0000256" key="4">
    <source>
        <dbReference type="ARBA" id="ARBA00022729"/>
    </source>
</evidence>
<evidence type="ECO:0000256" key="14">
    <source>
        <dbReference type="SAM" id="SignalP"/>
    </source>
</evidence>
<dbReference type="AlphaFoldDB" id="A0AAV3YG75"/>
<organism evidence="16 17">
    <name type="scientific">Plakobranchus ocellatus</name>
    <dbReference type="NCBI Taxonomy" id="259542"/>
    <lineage>
        <taxon>Eukaryota</taxon>
        <taxon>Metazoa</taxon>
        <taxon>Spiralia</taxon>
        <taxon>Lophotrochozoa</taxon>
        <taxon>Mollusca</taxon>
        <taxon>Gastropoda</taxon>
        <taxon>Heterobranchia</taxon>
        <taxon>Euthyneura</taxon>
        <taxon>Panpulmonata</taxon>
        <taxon>Sacoglossa</taxon>
        <taxon>Placobranchoidea</taxon>
        <taxon>Plakobranchidae</taxon>
        <taxon>Plakobranchus</taxon>
    </lineage>
</organism>
<comment type="caution">
    <text evidence="16">The sequence shown here is derived from an EMBL/GenBank/DDBJ whole genome shotgun (WGS) entry which is preliminary data.</text>
</comment>
<keyword evidence="9 13" id="KW-0472">Membrane</keyword>
<dbReference type="GO" id="GO:0005886">
    <property type="term" value="C:plasma membrane"/>
    <property type="evidence" value="ECO:0007669"/>
    <property type="project" value="UniProtKB-SubCell"/>
</dbReference>
<dbReference type="EMBL" id="BLXT01000945">
    <property type="protein sequence ID" value="GFN81719.1"/>
    <property type="molecule type" value="Genomic_DNA"/>
</dbReference>
<keyword evidence="7" id="KW-0130">Cell adhesion</keyword>
<feature type="compositionally biased region" description="Low complexity" evidence="12">
    <location>
        <begin position="1027"/>
        <end position="1038"/>
    </location>
</feature>
<dbReference type="InterPro" id="IPR050174">
    <property type="entry name" value="Protocadherin/Cadherin-CA"/>
</dbReference>
<evidence type="ECO:0000256" key="8">
    <source>
        <dbReference type="ARBA" id="ARBA00022989"/>
    </source>
</evidence>
<feature type="domain" description="Cadherin" evidence="15">
    <location>
        <begin position="69"/>
        <end position="146"/>
    </location>
</feature>
<reference evidence="16 17" key="1">
    <citation type="journal article" date="2021" name="Elife">
        <title>Chloroplast acquisition without the gene transfer in kleptoplastic sea slugs, Plakobranchus ocellatus.</title>
        <authorList>
            <person name="Maeda T."/>
            <person name="Takahashi S."/>
            <person name="Yoshida T."/>
            <person name="Shimamura S."/>
            <person name="Takaki Y."/>
            <person name="Nagai Y."/>
            <person name="Toyoda A."/>
            <person name="Suzuki Y."/>
            <person name="Arimoto A."/>
            <person name="Ishii H."/>
            <person name="Satoh N."/>
            <person name="Nishiyama T."/>
            <person name="Hasebe M."/>
            <person name="Maruyama T."/>
            <person name="Minagawa J."/>
            <person name="Obokata J."/>
            <person name="Shigenobu S."/>
        </authorList>
    </citation>
    <scope>NUCLEOTIDE SEQUENCE [LARGE SCALE GENOMIC DNA]</scope>
</reference>
<dbReference type="Proteomes" id="UP000735302">
    <property type="component" value="Unassembled WGS sequence"/>
</dbReference>
<dbReference type="InterPro" id="IPR013164">
    <property type="entry name" value="Cadherin_N"/>
</dbReference>
<evidence type="ECO:0000313" key="16">
    <source>
        <dbReference type="EMBL" id="GFN81719.1"/>
    </source>
</evidence>
<keyword evidence="4 14" id="KW-0732">Signal</keyword>
<feature type="domain" description="Cadherin" evidence="15">
    <location>
        <begin position="147"/>
        <end position="257"/>
    </location>
</feature>
<proteinExistence type="predicted"/>
<evidence type="ECO:0000256" key="6">
    <source>
        <dbReference type="ARBA" id="ARBA00022837"/>
    </source>
</evidence>
<evidence type="ECO:0000256" key="12">
    <source>
        <dbReference type="SAM" id="MobiDB-lite"/>
    </source>
</evidence>
<dbReference type="CDD" id="cd11304">
    <property type="entry name" value="Cadherin_repeat"/>
    <property type="match status" value="7"/>
</dbReference>
<feature type="compositionally biased region" description="Gly residues" evidence="12">
    <location>
        <begin position="1004"/>
        <end position="1019"/>
    </location>
</feature>
<dbReference type="PANTHER" id="PTHR24028:SF146">
    <property type="entry name" value="CADHERIN 96CB, ISOFORM D-RELATED"/>
    <property type="match status" value="1"/>
</dbReference>
<feature type="signal peptide" evidence="14">
    <location>
        <begin position="1"/>
        <end position="24"/>
    </location>
</feature>
<dbReference type="Gene3D" id="2.60.40.60">
    <property type="entry name" value="Cadherins"/>
    <property type="match status" value="7"/>
</dbReference>
<evidence type="ECO:0000256" key="11">
    <source>
        <dbReference type="PROSITE-ProRule" id="PRU00043"/>
    </source>
</evidence>
<dbReference type="FunFam" id="2.60.40.60:FF:000007">
    <property type="entry name" value="Protocadherin alpha 2"/>
    <property type="match status" value="1"/>
</dbReference>
<evidence type="ECO:0000259" key="15">
    <source>
        <dbReference type="PROSITE" id="PS50268"/>
    </source>
</evidence>
<keyword evidence="3 13" id="KW-0812">Transmembrane</keyword>
<dbReference type="PROSITE" id="PS50268">
    <property type="entry name" value="CADHERIN_2"/>
    <property type="match status" value="7"/>
</dbReference>
<protein>
    <submittedName>
        <fullName evidence="16">Protocadherin-11 x-linked</fullName>
    </submittedName>
</protein>
<evidence type="ECO:0000256" key="2">
    <source>
        <dbReference type="ARBA" id="ARBA00022475"/>
    </source>
</evidence>
<evidence type="ECO:0000256" key="9">
    <source>
        <dbReference type="ARBA" id="ARBA00023136"/>
    </source>
</evidence>
<dbReference type="GO" id="GO:0007156">
    <property type="term" value="P:homophilic cell adhesion via plasma membrane adhesion molecules"/>
    <property type="evidence" value="ECO:0007669"/>
    <property type="project" value="InterPro"/>
</dbReference>
<keyword evidence="17" id="KW-1185">Reference proteome</keyword>
<dbReference type="InterPro" id="IPR020894">
    <property type="entry name" value="Cadherin_CS"/>
</dbReference>
<keyword evidence="2" id="KW-1003">Cell membrane</keyword>
<keyword evidence="5" id="KW-0677">Repeat</keyword>
<evidence type="ECO:0000313" key="17">
    <source>
        <dbReference type="Proteomes" id="UP000735302"/>
    </source>
</evidence>
<feature type="domain" description="Cadherin" evidence="15">
    <location>
        <begin position="475"/>
        <end position="582"/>
    </location>
</feature>
<accession>A0AAV3YG75</accession>
<dbReference type="FunFam" id="2.60.40.60:FF:000020">
    <property type="entry name" value="Dachsous cadherin-related 1b"/>
    <property type="match status" value="2"/>
</dbReference>
<feature type="chain" id="PRO_5043360325" evidence="14">
    <location>
        <begin position="25"/>
        <end position="1088"/>
    </location>
</feature>
<evidence type="ECO:0000256" key="7">
    <source>
        <dbReference type="ARBA" id="ARBA00022889"/>
    </source>
</evidence>
<feature type="domain" description="Cadherin" evidence="15">
    <location>
        <begin position="711"/>
        <end position="822"/>
    </location>
</feature>
<dbReference type="PROSITE" id="PS00232">
    <property type="entry name" value="CADHERIN_1"/>
    <property type="match status" value="4"/>
</dbReference>
<keyword evidence="10" id="KW-0325">Glycoprotein</keyword>
<evidence type="ECO:0000256" key="1">
    <source>
        <dbReference type="ARBA" id="ARBA00004251"/>
    </source>
</evidence>
<dbReference type="Pfam" id="PF00028">
    <property type="entry name" value="Cadherin"/>
    <property type="match status" value="5"/>
</dbReference>
<feature type="domain" description="Cadherin" evidence="15">
    <location>
        <begin position="376"/>
        <end position="474"/>
    </location>
</feature>
<evidence type="ECO:0000256" key="5">
    <source>
        <dbReference type="ARBA" id="ARBA00022737"/>
    </source>
</evidence>
<name>A0AAV3YG75_9GAST</name>
<dbReference type="SUPFAM" id="SSF49313">
    <property type="entry name" value="Cadherin-like"/>
    <property type="match status" value="7"/>
</dbReference>
<dbReference type="InterPro" id="IPR002126">
    <property type="entry name" value="Cadherin-like_dom"/>
</dbReference>
<evidence type="ECO:0000256" key="10">
    <source>
        <dbReference type="ARBA" id="ARBA00023180"/>
    </source>
</evidence>
<feature type="compositionally biased region" description="Basic and acidic residues" evidence="12">
    <location>
        <begin position="1042"/>
        <end position="1058"/>
    </location>
</feature>
<dbReference type="Pfam" id="PF08266">
    <property type="entry name" value="Cadherin_2"/>
    <property type="match status" value="1"/>
</dbReference>
<evidence type="ECO:0000256" key="13">
    <source>
        <dbReference type="SAM" id="Phobius"/>
    </source>
</evidence>
<dbReference type="PRINTS" id="PR00205">
    <property type="entry name" value="CADHERIN"/>
</dbReference>
<feature type="transmembrane region" description="Helical" evidence="13">
    <location>
        <begin position="832"/>
        <end position="856"/>
    </location>
</feature>
<keyword evidence="6 11" id="KW-0106">Calcium</keyword>
<dbReference type="FunFam" id="2.60.40.60:FF:000092">
    <property type="entry name" value="Protocadherin 8"/>
    <property type="match status" value="1"/>
</dbReference>
<sequence length="1088" mass="117956">MALSMIDVFTCTALTSLILHLALGQDVMNIEYTAEEERGAGYFIGNTSEESGLAREFAGNFQLLVFNPFTRGNPNVEYLAINSTNGVIRTAKNVDREAICKKRLDCSITLDIGVHRRSPASDTTELIRLLKVTINILDINDQPPTFQQNVVTLQVSENLPVNHQLYTSVATDADADGPNSIISYRLEPNTPDFIVTTERTTSGLQDLVITVKKVLNREEQASYPLVVVASDNGKPARSSSVLINVQVTDVNDNTPVFGKPNYTANVLENSDYSSPVVIVSASDRDAGENARVTYSLSSQASQKIKDTFTVDADTGEVFSRRFLDYETEDSHQFYVTASDHGSPPKSAFALVTVKVLDVNDNKPIILVTSAPGGDVVTEHSSVGKFLAHIRVSDRDSGVNGQVACSILDPHFSLEPIDESSPGYFKIILRQELDREEAAKWNVDIQCVDGDPQPKVATATLTITVRDINDNPPSFLPESLQGSVMEEKRGGTFVMKVEATDPDAGENARVSYSLGFTQSEELFSIDPDTGVITTGDTLLDRETRDEYFLVVIATDHGPVGQILSATATATVRILDENDNPPRFSQQGFSRSITENLPKGSPAGDVSATDLDIDQNARFIFSILPPSTEAAANGNDDGQFFTIDSQTGLLRSMQPFDREKKDMYKFSVKVADPAVSNYFDVANVTVTIDDDNDHTPVLVEPPVSEREFTCLFNQTVGELIAVFRAEDGDDPKLTELSYSVRWKSGSATSSVQARRRSEASSSLLFSMDRLSGKLRVAREIRPEDIGAHTLEVVVQDGTSASAKTAVVAVVVTVAEGSEEEMSRFASSSDEDNNVTIVVVILVCTALLAIIIIAVICLIRRVDRKRRGLAASTHPAPSSPSHQAQMDAKLYQAAQWVSTVTPADPRENGVKSRLEVHGADKTNTSKKKKEVSFSLDDMVVESPDTSGSMNSVFSPRGKHDGLTFKQPQEQNFIVMDGMTTPDYSQHLYDSRSSSTDNPDERQFMEVGSGGGGGGGSGGGGGRAAEDRYSDASSGDTGTSDSGRGGSEDEGHGHNSSGERVRILSTVGSDRRRPYLVLSRCLITHIDHLSIS</sequence>
<feature type="region of interest" description="Disordered" evidence="12">
    <location>
        <begin position="980"/>
        <end position="1061"/>
    </location>
</feature>
<dbReference type="InterPro" id="IPR015919">
    <property type="entry name" value="Cadherin-like_sf"/>
</dbReference>
<keyword evidence="8 13" id="KW-1133">Transmembrane helix</keyword>
<feature type="domain" description="Cadherin" evidence="15">
    <location>
        <begin position="583"/>
        <end position="696"/>
    </location>
</feature>
<evidence type="ECO:0000256" key="3">
    <source>
        <dbReference type="ARBA" id="ARBA00022692"/>
    </source>
</evidence>
<gene>
    <name evidence="16" type="ORF">PoB_000822500</name>
</gene>
<dbReference type="GO" id="GO:0005509">
    <property type="term" value="F:calcium ion binding"/>
    <property type="evidence" value="ECO:0007669"/>
    <property type="project" value="UniProtKB-UniRule"/>
</dbReference>
<dbReference type="PANTHER" id="PTHR24028">
    <property type="entry name" value="CADHERIN-87A"/>
    <property type="match status" value="1"/>
</dbReference>
<dbReference type="SMART" id="SM00112">
    <property type="entry name" value="CA"/>
    <property type="match status" value="7"/>
</dbReference>
<comment type="subcellular location">
    <subcellularLocation>
        <location evidence="1">Cell membrane</location>
        <topology evidence="1">Single-pass type I membrane protein</topology>
    </subcellularLocation>
</comment>
<feature type="domain" description="Cadherin" evidence="15">
    <location>
        <begin position="258"/>
        <end position="365"/>
    </location>
</feature>